<feature type="compositionally biased region" description="Polar residues" evidence="1">
    <location>
        <begin position="35"/>
        <end position="54"/>
    </location>
</feature>
<evidence type="ECO:0000313" key="3">
    <source>
        <dbReference type="Proteomes" id="UP000827092"/>
    </source>
</evidence>
<dbReference type="Proteomes" id="UP000827092">
    <property type="component" value="Unassembled WGS sequence"/>
</dbReference>
<feature type="region of interest" description="Disordered" evidence="1">
    <location>
        <begin position="13"/>
        <end position="78"/>
    </location>
</feature>
<feature type="compositionally biased region" description="Polar residues" evidence="1">
    <location>
        <begin position="69"/>
        <end position="78"/>
    </location>
</feature>
<evidence type="ECO:0000256" key="1">
    <source>
        <dbReference type="SAM" id="MobiDB-lite"/>
    </source>
</evidence>
<keyword evidence="3" id="KW-1185">Reference proteome</keyword>
<proteinExistence type="predicted"/>
<sequence>MLTPKCALCSGPHTANFRLCPKRPLTASQRDQRPEQVTPSAAQQPHQLHSQPSKSHIHHLPPNRPSHHPPQSTLLLPH</sequence>
<reference evidence="2 3" key="1">
    <citation type="journal article" date="2022" name="Nat. Ecol. Evol.">
        <title>A masculinizing supergene underlies an exaggerated male reproductive morph in a spider.</title>
        <authorList>
            <person name="Hendrickx F."/>
            <person name="De Corte Z."/>
            <person name="Sonet G."/>
            <person name="Van Belleghem S.M."/>
            <person name="Kostlbacher S."/>
            <person name="Vangestel C."/>
        </authorList>
    </citation>
    <scope>NUCLEOTIDE SEQUENCE [LARGE SCALE GENOMIC DNA]</scope>
    <source>
        <strain evidence="2">W744_W776</strain>
    </source>
</reference>
<dbReference type="AlphaFoldDB" id="A0AAV6U6M2"/>
<comment type="caution">
    <text evidence="2">The sequence shown here is derived from an EMBL/GenBank/DDBJ whole genome shotgun (WGS) entry which is preliminary data.</text>
</comment>
<dbReference type="EMBL" id="JAFNEN010000609">
    <property type="protein sequence ID" value="KAG8179674.1"/>
    <property type="molecule type" value="Genomic_DNA"/>
</dbReference>
<organism evidence="2 3">
    <name type="scientific">Oedothorax gibbosus</name>
    <dbReference type="NCBI Taxonomy" id="931172"/>
    <lineage>
        <taxon>Eukaryota</taxon>
        <taxon>Metazoa</taxon>
        <taxon>Ecdysozoa</taxon>
        <taxon>Arthropoda</taxon>
        <taxon>Chelicerata</taxon>
        <taxon>Arachnida</taxon>
        <taxon>Araneae</taxon>
        <taxon>Araneomorphae</taxon>
        <taxon>Entelegynae</taxon>
        <taxon>Araneoidea</taxon>
        <taxon>Linyphiidae</taxon>
        <taxon>Erigoninae</taxon>
        <taxon>Oedothorax</taxon>
    </lineage>
</organism>
<gene>
    <name evidence="2" type="ORF">JTE90_017813</name>
</gene>
<protein>
    <submittedName>
        <fullName evidence="2">Uncharacterized protein</fullName>
    </submittedName>
</protein>
<name>A0AAV6U6M2_9ARAC</name>
<accession>A0AAV6U6M2</accession>
<feature type="compositionally biased region" description="Basic residues" evidence="1">
    <location>
        <begin position="55"/>
        <end position="67"/>
    </location>
</feature>
<evidence type="ECO:0000313" key="2">
    <source>
        <dbReference type="EMBL" id="KAG8179674.1"/>
    </source>
</evidence>